<dbReference type="InterPro" id="IPR045180">
    <property type="entry name" value="La_dom_prot"/>
</dbReference>
<keyword evidence="1 2" id="KW-0694">RNA-binding</keyword>
<evidence type="ECO:0000259" key="6">
    <source>
        <dbReference type="PROSITE" id="PS50961"/>
    </source>
</evidence>
<dbReference type="SUPFAM" id="SSF46785">
    <property type="entry name" value="Winged helix' DNA-binding domain"/>
    <property type="match status" value="1"/>
</dbReference>
<dbReference type="Gene3D" id="3.30.70.330">
    <property type="match status" value="1"/>
</dbReference>
<evidence type="ECO:0000256" key="3">
    <source>
        <dbReference type="SAM" id="MobiDB-lite"/>
    </source>
</evidence>
<keyword evidence="8" id="KW-1185">Reference proteome</keyword>
<dbReference type="InterPro" id="IPR036388">
    <property type="entry name" value="WH-like_DNA-bd_sf"/>
</dbReference>
<evidence type="ECO:0000259" key="5">
    <source>
        <dbReference type="PROSITE" id="PS50102"/>
    </source>
</evidence>
<keyword evidence="4" id="KW-0812">Transmembrane</keyword>
<feature type="domain" description="HTH La-type RNA-binding" evidence="6">
    <location>
        <begin position="34"/>
        <end position="127"/>
    </location>
</feature>
<dbReference type="Pfam" id="PF00076">
    <property type="entry name" value="RRM_1"/>
    <property type="match status" value="1"/>
</dbReference>
<dbReference type="InterPro" id="IPR036390">
    <property type="entry name" value="WH_DNA-bd_sf"/>
</dbReference>
<feature type="region of interest" description="Disordered" evidence="3">
    <location>
        <begin position="531"/>
        <end position="593"/>
    </location>
</feature>
<evidence type="ECO:0008006" key="9">
    <source>
        <dbReference type="Google" id="ProtNLM"/>
    </source>
</evidence>
<reference evidence="7" key="1">
    <citation type="submission" date="2019-05" db="EMBL/GenBank/DDBJ databases">
        <title>Annotation for the trematode Fasciolopsis buski.</title>
        <authorList>
            <person name="Choi Y.-J."/>
        </authorList>
    </citation>
    <scope>NUCLEOTIDE SEQUENCE</scope>
    <source>
        <strain evidence="7">HT</strain>
        <tissue evidence="7">Whole worm</tissue>
    </source>
</reference>
<keyword evidence="4" id="KW-0472">Membrane</keyword>
<feature type="compositionally biased region" description="Polar residues" evidence="3">
    <location>
        <begin position="560"/>
        <end position="584"/>
    </location>
</feature>
<organism evidence="7 8">
    <name type="scientific">Fasciolopsis buskii</name>
    <dbReference type="NCBI Taxonomy" id="27845"/>
    <lineage>
        <taxon>Eukaryota</taxon>
        <taxon>Metazoa</taxon>
        <taxon>Spiralia</taxon>
        <taxon>Lophotrochozoa</taxon>
        <taxon>Platyhelminthes</taxon>
        <taxon>Trematoda</taxon>
        <taxon>Digenea</taxon>
        <taxon>Plagiorchiida</taxon>
        <taxon>Echinostomata</taxon>
        <taxon>Echinostomatoidea</taxon>
        <taxon>Fasciolidae</taxon>
        <taxon>Fasciolopsis</taxon>
    </lineage>
</organism>
<evidence type="ECO:0000256" key="4">
    <source>
        <dbReference type="SAM" id="Phobius"/>
    </source>
</evidence>
<dbReference type="EMBL" id="LUCM01011694">
    <property type="protein sequence ID" value="KAA0183581.1"/>
    <property type="molecule type" value="Genomic_DNA"/>
</dbReference>
<dbReference type="InterPro" id="IPR000504">
    <property type="entry name" value="RRM_dom"/>
</dbReference>
<evidence type="ECO:0000313" key="7">
    <source>
        <dbReference type="EMBL" id="KAA0183581.1"/>
    </source>
</evidence>
<feature type="transmembrane region" description="Helical" evidence="4">
    <location>
        <begin position="114"/>
        <end position="136"/>
    </location>
</feature>
<gene>
    <name evidence="7" type="ORF">FBUS_00542</name>
</gene>
<evidence type="ECO:0000256" key="1">
    <source>
        <dbReference type="ARBA" id="ARBA00022884"/>
    </source>
</evidence>
<feature type="compositionally biased region" description="Basic residues" evidence="3">
    <location>
        <begin position="531"/>
        <end position="545"/>
    </location>
</feature>
<dbReference type="PROSITE" id="PS50961">
    <property type="entry name" value="HTH_LA"/>
    <property type="match status" value="1"/>
</dbReference>
<keyword evidence="4" id="KW-1133">Transmembrane helix</keyword>
<dbReference type="SMART" id="SM00715">
    <property type="entry name" value="LA"/>
    <property type="match status" value="1"/>
</dbReference>
<dbReference type="Pfam" id="PF05383">
    <property type="entry name" value="La"/>
    <property type="match status" value="1"/>
</dbReference>
<name>A0A8E0VEE3_9TREM</name>
<evidence type="ECO:0000256" key="2">
    <source>
        <dbReference type="PROSITE-ProRule" id="PRU00332"/>
    </source>
</evidence>
<dbReference type="SUPFAM" id="SSF54928">
    <property type="entry name" value="RNA-binding domain, RBD"/>
    <property type="match status" value="1"/>
</dbReference>
<comment type="caution">
    <text evidence="7">The sequence shown here is derived from an EMBL/GenBank/DDBJ whole genome shotgun (WGS) entry which is preliminary data.</text>
</comment>
<dbReference type="CDD" id="cd07323">
    <property type="entry name" value="LAM"/>
    <property type="match status" value="1"/>
</dbReference>
<dbReference type="Gene3D" id="1.10.10.10">
    <property type="entry name" value="Winged helix-like DNA-binding domain superfamily/Winged helix DNA-binding domain"/>
    <property type="match status" value="1"/>
</dbReference>
<dbReference type="InterPro" id="IPR012677">
    <property type="entry name" value="Nucleotide-bd_a/b_plait_sf"/>
</dbReference>
<proteinExistence type="predicted"/>
<feature type="domain" description="RRM" evidence="5">
    <location>
        <begin position="207"/>
        <end position="279"/>
    </location>
</feature>
<dbReference type="GO" id="GO:0003723">
    <property type="term" value="F:RNA binding"/>
    <property type="evidence" value="ECO:0007669"/>
    <property type="project" value="UniProtKB-UniRule"/>
</dbReference>
<protein>
    <recommendedName>
        <fullName evidence="9">La-related protein 7</fullName>
    </recommendedName>
</protein>
<sequence>WQRNFRLDSSVIWSLSFSAFQASDTDQDEKTSCTNSIGSQRRRIQRQIEFYLSDANLSRDQFFPQQMKNREDGGIPIELFLNCHRLQILHATEELIIRAVKKSSLLQLSADGKWMFVSISCLYGEFSVLLFVVFHICFVSGKAVIRSQPVVTLPAREKRTVLVVGIPRWSTELPQLNADCCSEREETCAEPSTSEVCMAAWQITDWLRDLFSEFGQVLYVQLPQFQSSGLFRGFAFVEFSDPKEAKAATNAFRPSAANQLWYVPPCGSNELITVGDFSPDVRQKHLNELFGTPQKEKLCVFRYATWQFWKSKFYEWHHLWIERMRRKTEELSIDPEFTTDTAQTAALDQAVKSVSPDAAKECKNPQSAVHLPRHFVPGTVVQIDWPANLVDEPDNSLSNSQPGSLLPPPRVPSLARRIRISLEHYLLAPSNLLNQVAHVDPTPSEQIVWQVRNAEDRKEDQSTSSYPVFVRFKTKVAARQLIEFAELSRSERDDESQKSLPSSLGGCILSSAAEEAYCQAIAASLVGPHARRRRIQRNRRQRVRHQKGDQPSVSDGPVKTSDSFSTGHTVNNSGGDHCSTTSSAKDGHIIFTE</sequence>
<dbReference type="InterPro" id="IPR035979">
    <property type="entry name" value="RBD_domain_sf"/>
</dbReference>
<dbReference type="PANTHER" id="PTHR22792">
    <property type="entry name" value="LUPUS LA PROTEIN-RELATED"/>
    <property type="match status" value="1"/>
</dbReference>
<feature type="non-terminal residue" evidence="7">
    <location>
        <position position="1"/>
    </location>
</feature>
<dbReference type="OrthoDB" id="439993at2759"/>
<dbReference type="PROSITE" id="PS50102">
    <property type="entry name" value="RRM"/>
    <property type="match status" value="1"/>
</dbReference>
<accession>A0A8E0VEE3</accession>
<dbReference type="InterPro" id="IPR006630">
    <property type="entry name" value="La_HTH"/>
</dbReference>
<dbReference type="AlphaFoldDB" id="A0A8E0VEE3"/>
<evidence type="ECO:0000313" key="8">
    <source>
        <dbReference type="Proteomes" id="UP000728185"/>
    </source>
</evidence>
<dbReference type="Proteomes" id="UP000728185">
    <property type="component" value="Unassembled WGS sequence"/>
</dbReference>